<dbReference type="GO" id="GO:0009235">
    <property type="term" value="P:cobalamin metabolic process"/>
    <property type="evidence" value="ECO:0007669"/>
    <property type="project" value="InterPro"/>
</dbReference>
<evidence type="ECO:0000313" key="4">
    <source>
        <dbReference type="Proteomes" id="UP000494163"/>
    </source>
</evidence>
<organism evidence="3 4">
    <name type="scientific">Drosophila busckii</name>
    <name type="common">Fruit fly</name>
    <dbReference type="NCBI Taxonomy" id="30019"/>
    <lineage>
        <taxon>Eukaryota</taxon>
        <taxon>Metazoa</taxon>
        <taxon>Ecdysozoa</taxon>
        <taxon>Arthropoda</taxon>
        <taxon>Hexapoda</taxon>
        <taxon>Insecta</taxon>
        <taxon>Pterygota</taxon>
        <taxon>Neoptera</taxon>
        <taxon>Endopterygota</taxon>
        <taxon>Diptera</taxon>
        <taxon>Brachycera</taxon>
        <taxon>Muscomorpha</taxon>
        <taxon>Ephydroidea</taxon>
        <taxon>Drosophilidae</taxon>
        <taxon>Drosophila</taxon>
    </lineage>
</organism>
<feature type="region of interest" description="Disordered" evidence="1">
    <location>
        <begin position="4151"/>
        <end position="4177"/>
    </location>
</feature>
<dbReference type="OrthoDB" id="10051416at2759"/>
<keyword evidence="4" id="KW-1185">Reference proteome</keyword>
<feature type="region of interest" description="Disordered" evidence="1">
    <location>
        <begin position="2633"/>
        <end position="2653"/>
    </location>
</feature>
<dbReference type="PANTHER" id="PTHR31640">
    <property type="entry name" value="TRANSMEMBRANE PROTEIN KIAA1109"/>
    <property type="match status" value="1"/>
</dbReference>
<feature type="region of interest" description="Disordered" evidence="1">
    <location>
        <begin position="1008"/>
        <end position="1027"/>
    </location>
</feature>
<dbReference type="EMBL" id="CP012523">
    <property type="protein sequence ID" value="ALC40059.1"/>
    <property type="molecule type" value="Genomic_DNA"/>
</dbReference>
<evidence type="ECO:0000259" key="2">
    <source>
        <dbReference type="SMART" id="SM01220"/>
    </source>
</evidence>
<dbReference type="GO" id="GO:0098793">
    <property type="term" value="C:presynapse"/>
    <property type="evidence" value="ECO:0007669"/>
    <property type="project" value="GOC"/>
</dbReference>
<dbReference type="InterPro" id="IPR047104">
    <property type="entry name" value="BLTP1_N"/>
</dbReference>
<feature type="compositionally biased region" description="Low complexity" evidence="1">
    <location>
        <begin position="1776"/>
        <end position="1789"/>
    </location>
</feature>
<reference evidence="3 4" key="1">
    <citation type="submission" date="2015-08" db="EMBL/GenBank/DDBJ databases">
        <title>Ancestral chromatin configuration constrains chromatin evolution on differentiating sex chromosomes in Drosophila.</title>
        <authorList>
            <person name="Zhou Q."/>
            <person name="Bachtrog D."/>
        </authorList>
    </citation>
    <scope>NUCLEOTIDE SEQUENCE [LARGE SCALE GENOMIC DNA]</scope>
    <source>
        <tissue evidence="3">Whole larvae</tissue>
    </source>
</reference>
<feature type="region of interest" description="Disordered" evidence="1">
    <location>
        <begin position="4216"/>
        <end position="4238"/>
    </location>
</feature>
<feature type="compositionally biased region" description="Low complexity" evidence="1">
    <location>
        <begin position="4494"/>
        <end position="4508"/>
    </location>
</feature>
<proteinExistence type="predicted"/>
<gene>
    <name evidence="3" type="ORF">Dbus_chr2Lg2144</name>
</gene>
<name>A0A0M3QU58_DROBS</name>
<feature type="domain" description="Bridge-like lipid transfer protein family member 1 C-terminal" evidence="2">
    <location>
        <begin position="4560"/>
        <end position="5283"/>
    </location>
</feature>
<feature type="region of interest" description="Disordered" evidence="1">
    <location>
        <begin position="3277"/>
        <end position="3358"/>
    </location>
</feature>
<feature type="region of interest" description="Disordered" evidence="1">
    <location>
        <begin position="5108"/>
        <end position="5196"/>
    </location>
</feature>
<sequence>MTTPETTSDVRFGFTDLGWNRTNNVPLENMKIDAPMPYRLTSWSRLSKSILADVDEQEELEHEEEHLRYAGYPILGNRFANLFYMPQSVGPAYQDLVTTTDQFDLCKYHESIDWKRIKPINAQVVRCPKLLLPDLKEIFDIPCHKFKEPSKFSIFNLYFDTELNSAIKSFVLIASRYSMEFMQDGYWADFVNPFTGRAYFRPAADRKLINESRLLGHNMIFKSNNGCTSIEEARKCKFAGAIFTDIWLLCSLLTTITWVTYNTFYNSRILGMLITKIANRWFIKGAYFKIGSVALNPLAGKIMFRDFVYITYEYTMRVQDGYFLFRWWRSYVPKDVSEDLSHSDTRLSVQLNGYELHIYNRSDLYDKLEKTFGLEPSLLIPAEAASAEERNKLREHNMNLENARQSKRVNIVKHSEAMQATTWRDLIPVIKIDICSGRFVFGNRLTPTTLMISVEEAHCTYSTKPAVCMLDHFMHFVKAKVENAKILFCPSPKYTGLIDEPPRYMGEGFVVMMSNQMDLYFYMDEPGVVPEQPVQIQLANGDIVEPSPPVWGINARCLKGTDFSYGPWADRQRDHLYKYFYPSDWKEAQVTPTPQPGELRSYQSFDVTLCVLNEATIDILFSKEKETNAMHITVGPASYVEVTIPWVTLVDGYTSKIQGQLFHVEATTSLQYRSLAEFESLEYKVRIHYPTKWNAPQDWNISLAGCKTSAFIVYKHKCFFQDLIEDWADKARPDILSFVPYTCNFNIRLHEFEILMLCNEYNWIDCSSANQENNHLAFCGDVFEMSFALPFDDFLPKTVTLKFWIHGEGLDLSLYVPEVSSVRPIMLAIDENARLLTREGKLIRRPELYTKKWRKICQRSAGWIDCWAVPILALSIQYVYHPVPPLGPDPQADITTPEKEEILLSPMRIPKVRKSPVSNSWQQALPEQQQQQLKFDPGTLPADHVTVELEIGSSVLMAYGNVLRNFINLKENIFGEDQNFTDMEQSNVTPEANTTLSPKDQLLAKEKELANKSSSEHSAPEEKRKPFDPRLYRPLEVMVSVIVHDIQAHVMKNCNEHDPPCPVVLIERFGFEMNKRYHETTLQVLVSPSYLLTSDTLQRQRRDQHLQQGHLMLSAVQVRGHAMFSNEGCALDEDTLEYSWLVEVQLGKLTGKLTLPQLVNVVTGLETLILLTIDPENCLKSPKTVRNCHHGVPSNLCPHTKEENKYKCPSAEDIKYKMTRVSVDAVDVYLIESGTALHAWISPIRLANCNLHGQRVKSGISGLLPSILLRLFMLHAGNVPNGAYNTNTTGSNRSGKLRRADQDSLKSQDANAPSGSHFTHKASKRSSNSFSQRRDSREEGARSRLRDSFSEPQNVKRTPESTELCENWVEVGCTSLGPILLEGASALPIPDHELHLVQHNFLRVHDTKYKRLWFLWSHNGSALNSGTEISRCGCIGGCAFFGSNRNGQKFFKPTAQDVHDNYNIARYFIINNNKDFGFGESILHQGQLVFHTPPYSLHCVSLYDAADFNGKGKVYRPAVELRNGSLKKSELCTLPDGAKFKIGGGVVDKPELSASRNKSRESVGSPNTLERRSKRYTCTRQTSVEVPYARLLDSPSKKLQLQPDANDVSHRRGSDSHRLRVSPPKTSISDSRLTGEAALDDEHDMIPDEMSHSAPHSHPLEFEIADIALHACELPREVQRTISLTSENPSEMFFSAEEDISTVLSQRGSMKQRSGNGSIIFSGKKRFSSDLSIGAQNENGSHTLPTYRSDLEIHAPDSNNKTLPKRPQSTTELADSRGSSSGTPSLSSNSFISAMSSQEDVALVNLHQQVNRPIIDSPLLMASYLNHLSQVKCFNWNGCSFSLGSDVFSTPLFHENEDGGLTYIGSKMLPHFDLYSCWREIKVVPRYENSTGSNSSATFMGGPKSHPWDPSVLLKEEEADKTTNGFDDGEFMSLQAEGGAACTSVVARLKGQLNVFLTPLLLEGLQRMTEAAIPTIQSMHLLSVVNFIHSSCIAKVKNDNILKRDQSLSYWSQVHSNSKRSTTERHLQGPGDSFLSDVYEESISTKTQGLIVLPKVSITMLQLSIVEEIISVAALDNVQDLSCVSLLTFYMEGISTKFHLGKTTRASMHNVYIQQTVQSGSSHKKGGIMKGTRALLAHLSSQTRPDNVQGEPILIETSEKQLEELVITLDVGRAHAQLRRLKTEGQTSAQESPVIVTAIPEHKSKVLFECLKMPESTGIESIGYIMFECGLEGVGVKIVKRSHFEKSENSKEELAEMAGAEGVTASGAGFSLNELVGQSGAANEAGAAGDATATTSKAEAAWRMITKKPPTPKTPKEKFQHALDSIIVTDGSADKAARATPKPQQFDEDVEKTAGAAPNANAAPKATSASTKDGYDKALANVKGTDKTSSCVIELKSVWLNFAAPPCVPITRKIDLTRLDWNLLSTASPAITAWMNPSNRLAIKVVALLKALHTRQTAVAACLMAEAMENEKIQRNPKIKKSRYANNYTLLSKTLQEDPSCQLCYIMQKLVQDEGVQRIEQIFKRGEVPHLNTLRQGIIVLSRQWKNTLYNPILFEHQYKNKLSRPINVTFSFPQNEEECEGDECEGDVEMGVGEHPEENNTQYGGMSYAHEAALHGNSQRSNSCSPNIHNTRRGLNKAHSKASNYSHGNSSRSSIQMLPIISGLVEKQVPEFEYGALQEGSLSSTNSINKFWLGADSHKEDLYFWMAKQQDSSKKKDQSAEKEHVRPAPTKLPGQPHMRNGIMQDSIKLLDAHLIFEPLLTCLGVMPQQMLNKFSNADISSLENFGTNLSLIGTFDSIRVDIVVSEAGDKKNTNQANAKPAKLGKKANGGRASIMMDTPLFLCERVGVELEVLKMSDGMVDQARQSVIYMSRRQLKKHTSTVINLSLNVRYIAQQVNMPLLRLLHQICNMYQNVKDAQNEFHEHPELSKKSQTKDECSLASEPTDLLPYAERFGAHGESFSDERYDKFNETMPTMPAARSRGSGLGPIIQLTPSPNAKNRPQSFAQKLRSTGKSVKGKLGYTNLNESSASPLRDSPTMSLHEQTILKLCTESKASLNGGCATSVSGDYNSTLTKAGLLPLPAQLETPNCWKTIYHLLELYGTMPETKTVVQRSSLNEHKKQQQQQQEDDDVTCAPTPLPQHRDMLLVDGVPQERTRLIVFGVAKIHKTRLLATLSGLKLESEITTLNSTATWRKKARPVSLECSLTGQVGRAMIVLLEGVAPSQQTVVKVTVGKSQTLYSSLSKRGKDKNSGLLSIGPVNIDIPQHPVALHGMMTRSSKQLSSTLQELRVKRNSGRSTLRSHTAEEPESPFHARNSGGANSGLGTASEMRERTVSGGAAAQPQLSARQARARLSNNRAASAAQQNGLLQPLVMQFNVLLQSLSINAALLPSLQAQYRMNHVSSMGVTGARAKFVIDLPTHTLSFNTKIQNEMNLPSEACIGLPPVHVLAEYIPDNRQEHTEHIEGIVLRQGGYVNASAEIGEFERCLTTDLLNHLVFVQKVFMREINEVLQKVYGGEKPVPLWTEDSADNGSVQESSLKRILFSINVSMKRIQLTATTPCSSAVRFETGTLELHLSNRVKNLGDLSNRKLFFKAHINFNLSLGQIIRNVIFDEAEPEFQQYAFFHTTIALRNAFQDELLNEDKELILLTLKRPLVYVQPIAIDKAILVWLNYKNAYEYWAEKRANLCYEHNQHASTQQVFDRVAFGQLASSNLSTLFLQLTVEDMGICLPLKQVNTVSYGGSRAYQDFDAKGAVVITLENTIISACNSGSLVSKGKFQGLCLRFADDFETNLDDWKPSSAEPIMNVCVVSEGTFEVCSRTTAAKKGENAKWLLNVKWQMEGVDIHLDVNIGKQLSSLGHTLTMLTGFEEDETQMESPDSDEGDQSCRDTYVRRRGEFDNLPAFVFDPTIDSKKRSFMMEKEMAEQLKIINDLRTLGASHNTVAHEERRLQELQAICYKYFRRDMIQKWKRPMLRRSLKNYSRSHSYIGAGGVAEGVAARELPLDNGSHSYAGRRLDTIASNDEISSLQSTPPSSHSRSASFKTGVGRVTFTDAMRQTSLPNADTDTETADNELLDCWRPGPEGLPSEMDVDGISVEMRRKHAQHAQKQQTEPNIDFELDVKVLVNSGKCVLHTKENASADYNAANANATHVKTHKRERSIGNDWGSPTPSRRHRDKSKLRYNTSAHNNALLSDLTIFHIPGLDVKLHYQSRTLPEAELPQQPPPPPQSSMQHATRRVGNKRATLSAWMTLQSIPEETIISPHILEFLEQTLEPIPTRQAQSVPATPTQTAPVNLDILPAQYATYASFPVDVIVYFHMQPSTFRFSCLPVSRVECMLQLPSLDIVFSSKRSASEEEQQSTQSDMPMGGLSVTGCLADFNVYIFHPYGGKKTSKETQFSPLSDSERKDSLSINVEFVKFHITRCRKVYIEQLPSSKRALDQSRAVIRFSTIVDIGSASFKYDMRRLTEILAFPKAWYRRRIVRRLFLGDLSMQQQQQQQAAETPTATPTPATPTPSEGRSKDKLRLDFDAAPASAPQPQQLGHFGAVRKLKSLGKSSSAESSGTPPSEKNQITAWETLVIFAVNFTKLNVQMNIGNVCGNVVWLTKDFRSDGRLSIGSTGYKNMYAGIYLGGSALDAKGGIVGGSFEVNKINKRFHIKEESGMEPYHTLGLSFMALELRLDYMGTSVLMTRISSFAAAMKDEWRTATQAAACGKDTPRALIFIHGDLSWDQLQIMISKSTTADLMKMYFKLEEFFTQQFKSSKRVFSSLEPRLQDRSASIKRRQQHKKKSTTDAPPAANGNCVLLDNTDARHHRHWQKPLAQAIGLVVPSLVTRLPRHGNVLGGTVELRGQHISLACFHGINFKSKSWALFSLKSPSINFATEARQLEDSCEVLVTQTLTSCLGQTTEVQQQQNHSMAIVSRITRNIIFPPQFKTLNEWFHYAFANSEIDAVDRFPMLECEREIASNSIERTRATGSSSAGAGAKSQEHNHNREVIFALPSLQLHFKTEHKQGPSTPEPNENKPEVLCSFITEFDDHIFVTVDADAFFFLHDLITSYVTEKEKVLGAQSARAASPNLPQKANLKPYLVDDIVKDKKNASNTNLTVQAQQLSGSKSSLEPLQGSHTNLANTASSTTGGTTNTNTTSTATATTTNQANNTTATTTGLANATPTTNNLNKNDAKDAAAAGTSQAQATADPTAQLPSFDIESFVRDWRHFECQTWHLEPTVRLLSWAGKSIEPYGVDYILNKLGFSHARTTIPKWLQRGFMDPLDKVQALMMLQLLLLVRENKSDASNISKQQRPANN</sequence>
<accession>A0A0M3QU58</accession>
<dbReference type="GO" id="GO:0048488">
    <property type="term" value="P:synaptic vesicle endocytosis"/>
    <property type="evidence" value="ECO:0007669"/>
    <property type="project" value="TreeGrafter"/>
</dbReference>
<feature type="compositionally biased region" description="Polar residues" evidence="1">
    <location>
        <begin position="5108"/>
        <end position="5125"/>
    </location>
</feature>
<feature type="region of interest" description="Disordered" evidence="1">
    <location>
        <begin position="2332"/>
        <end position="2371"/>
    </location>
</feature>
<dbReference type="InterPro" id="IPR056742">
    <property type="entry name" value="BLTP1_C"/>
</dbReference>
<feature type="region of interest" description="Disordered" evidence="1">
    <location>
        <begin position="2714"/>
        <end position="2739"/>
    </location>
</feature>
<dbReference type="Pfam" id="PF25040">
    <property type="entry name" value="BLTP1_C"/>
    <property type="match status" value="6"/>
</dbReference>
<feature type="compositionally biased region" description="Polar residues" evidence="1">
    <location>
        <begin position="3277"/>
        <end position="3287"/>
    </location>
</feature>
<evidence type="ECO:0000256" key="1">
    <source>
        <dbReference type="SAM" id="MobiDB-lite"/>
    </source>
</evidence>
<feature type="compositionally biased region" description="Polar residues" evidence="1">
    <location>
        <begin position="1307"/>
        <end position="1317"/>
    </location>
</feature>
<feature type="compositionally biased region" description="Polar residues" evidence="1">
    <location>
        <begin position="1283"/>
        <end position="1294"/>
    </location>
</feature>
<feature type="compositionally biased region" description="Basic and acidic residues" evidence="1">
    <location>
        <begin position="2714"/>
        <end position="2727"/>
    </location>
</feature>
<feature type="region of interest" description="Disordered" evidence="1">
    <location>
        <begin position="1282"/>
        <end position="1361"/>
    </location>
</feature>
<feature type="region of interest" description="Disordered" evidence="1">
    <location>
        <begin position="1549"/>
        <end position="1635"/>
    </location>
</feature>
<feature type="region of interest" description="Disordered" evidence="1">
    <location>
        <begin position="1752"/>
        <end position="1789"/>
    </location>
</feature>
<feature type="region of interest" description="Disordered" evidence="1">
    <location>
        <begin position="4968"/>
        <end position="4988"/>
    </location>
</feature>
<feature type="compositionally biased region" description="Polar residues" evidence="1">
    <location>
        <begin position="1757"/>
        <end position="1773"/>
    </location>
</feature>
<dbReference type="STRING" id="30019.A0A0M3QU58"/>
<feature type="compositionally biased region" description="Basic and acidic residues" evidence="1">
    <location>
        <begin position="1607"/>
        <end position="1618"/>
    </location>
</feature>
<feature type="compositionally biased region" description="Basic residues" evidence="1">
    <location>
        <begin position="4778"/>
        <end position="4788"/>
    </location>
</feature>
<feature type="region of interest" description="Disordered" evidence="1">
    <location>
        <begin position="3111"/>
        <end position="3131"/>
    </location>
</feature>
<protein>
    <submittedName>
        <fullName evidence="3">Tweek</fullName>
    </submittedName>
</protein>
<dbReference type="Pfam" id="PF25039">
    <property type="entry name" value="BLTP1_M"/>
    <property type="match status" value="5"/>
</dbReference>
<feature type="region of interest" description="Disordered" evidence="1">
    <location>
        <begin position="4775"/>
        <end position="4798"/>
    </location>
</feature>
<feature type="region of interest" description="Disordered" evidence="1">
    <location>
        <begin position="4494"/>
        <end position="4520"/>
    </location>
</feature>
<evidence type="ECO:0000313" key="3">
    <source>
        <dbReference type="EMBL" id="ALC40059.1"/>
    </source>
</evidence>
<feature type="compositionally biased region" description="Basic and acidic residues" evidence="1">
    <location>
        <begin position="3303"/>
        <end position="3312"/>
    </location>
</feature>
<dbReference type="PANTHER" id="PTHR31640:SF1">
    <property type="entry name" value="BRIDGE-LIKE LIPID TRANSFER PROTEIN FAMILY MEMBER 1"/>
    <property type="match status" value="1"/>
</dbReference>
<feature type="region of interest" description="Disordered" evidence="1">
    <location>
        <begin position="3017"/>
        <end position="3038"/>
    </location>
</feature>
<dbReference type="InterPro" id="IPR033616">
    <property type="entry name" value="BLTP1"/>
</dbReference>
<feature type="compositionally biased region" description="Low complexity" evidence="1">
    <location>
        <begin position="5126"/>
        <end position="5194"/>
    </location>
</feature>
<feature type="compositionally biased region" description="Basic and acidic residues" evidence="1">
    <location>
        <begin position="1332"/>
        <end position="1349"/>
    </location>
</feature>
<feature type="compositionally biased region" description="Polar residues" evidence="1">
    <location>
        <begin position="3023"/>
        <end position="3038"/>
    </location>
</feature>
<dbReference type="OMA" id="MRHELRH"/>
<dbReference type="SMART" id="SM01220">
    <property type="entry name" value="FSA_C"/>
    <property type="match status" value="1"/>
</dbReference>
<dbReference type="Proteomes" id="UP000494163">
    <property type="component" value="Chromosome 2L"/>
</dbReference>
<dbReference type="Pfam" id="PF20413">
    <property type="entry name" value="BLTP1_N"/>
    <property type="match status" value="1"/>
</dbReference>
<feature type="compositionally biased region" description="Low complexity" evidence="1">
    <location>
        <begin position="3339"/>
        <end position="3358"/>
    </location>
</feature>
<feature type="compositionally biased region" description="Low complexity" evidence="1">
    <location>
        <begin position="2644"/>
        <end position="2653"/>
    </location>
</feature>
<dbReference type="InterPro" id="IPR056741">
    <property type="entry name" value="BLTP1_M"/>
</dbReference>
<feature type="compositionally biased region" description="Low complexity" evidence="1">
    <location>
        <begin position="2356"/>
        <end position="2371"/>
    </location>
</feature>